<dbReference type="InterPro" id="IPR003599">
    <property type="entry name" value="Ig_sub"/>
</dbReference>
<keyword evidence="3" id="KW-0677">Repeat</keyword>
<dbReference type="Ensembl" id="ENSEBUT00000027951.1">
    <property type="protein sequence ID" value="ENSEBUP00000027375.1"/>
    <property type="gene ID" value="ENSEBUG00000016776.1"/>
</dbReference>
<dbReference type="Gene3D" id="2.60.40.10">
    <property type="entry name" value="Immunoglobulins"/>
    <property type="match status" value="1"/>
</dbReference>
<evidence type="ECO:0000256" key="6">
    <source>
        <dbReference type="SAM" id="Phobius"/>
    </source>
</evidence>
<dbReference type="InterPro" id="IPR001611">
    <property type="entry name" value="Leu-rich_rpt"/>
</dbReference>
<dbReference type="InterPro" id="IPR036179">
    <property type="entry name" value="Ig-like_dom_sf"/>
</dbReference>
<feature type="transmembrane region" description="Helical" evidence="6">
    <location>
        <begin position="422"/>
        <end position="446"/>
    </location>
</feature>
<evidence type="ECO:0000256" key="4">
    <source>
        <dbReference type="ARBA" id="ARBA00023157"/>
    </source>
</evidence>
<feature type="compositionally biased region" description="Basic and acidic residues" evidence="5">
    <location>
        <begin position="516"/>
        <end position="527"/>
    </location>
</feature>
<dbReference type="SUPFAM" id="SSF52058">
    <property type="entry name" value="L domain-like"/>
    <property type="match status" value="1"/>
</dbReference>
<keyword evidence="4" id="KW-1015">Disulfide bond</keyword>
<dbReference type="PROSITE" id="PS51450">
    <property type="entry name" value="LRR"/>
    <property type="match status" value="1"/>
</dbReference>
<dbReference type="SUPFAM" id="SSF48726">
    <property type="entry name" value="Immunoglobulin"/>
    <property type="match status" value="1"/>
</dbReference>
<evidence type="ECO:0000313" key="8">
    <source>
        <dbReference type="Ensembl" id="ENSEBUP00000027375.1"/>
    </source>
</evidence>
<dbReference type="SMART" id="SM00369">
    <property type="entry name" value="LRR_TYP"/>
    <property type="match status" value="6"/>
</dbReference>
<dbReference type="PANTHER" id="PTHR24366:SF161">
    <property type="entry name" value="TIR DOMAIN-CONTAINING PROTEIN"/>
    <property type="match status" value="1"/>
</dbReference>
<dbReference type="GeneTree" id="ENSGT00950000183146"/>
<keyword evidence="6" id="KW-0472">Membrane</keyword>
<feature type="domain" description="Ig-like" evidence="7">
    <location>
        <begin position="308"/>
        <end position="409"/>
    </location>
</feature>
<evidence type="ECO:0000256" key="3">
    <source>
        <dbReference type="ARBA" id="ARBA00022737"/>
    </source>
</evidence>
<proteinExistence type="predicted"/>
<accession>A0A8C4R9V2</accession>
<dbReference type="Pfam" id="PF13927">
    <property type="entry name" value="Ig_3"/>
    <property type="match status" value="1"/>
</dbReference>
<dbReference type="InterPro" id="IPR032675">
    <property type="entry name" value="LRR_dom_sf"/>
</dbReference>
<dbReference type="SMART" id="SM00409">
    <property type="entry name" value="IG"/>
    <property type="match status" value="1"/>
</dbReference>
<dbReference type="Proteomes" id="UP000694388">
    <property type="component" value="Unplaced"/>
</dbReference>
<evidence type="ECO:0000313" key="9">
    <source>
        <dbReference type="Proteomes" id="UP000694388"/>
    </source>
</evidence>
<reference evidence="8" key="1">
    <citation type="submission" date="2025-08" db="UniProtKB">
        <authorList>
            <consortium name="Ensembl"/>
        </authorList>
    </citation>
    <scope>IDENTIFICATION</scope>
</reference>
<dbReference type="PANTHER" id="PTHR24366">
    <property type="entry name" value="IG(IMMUNOGLOBULIN) AND LRR(LEUCINE RICH REPEAT) DOMAINS"/>
    <property type="match status" value="1"/>
</dbReference>
<evidence type="ECO:0000259" key="7">
    <source>
        <dbReference type="PROSITE" id="PS50835"/>
    </source>
</evidence>
<evidence type="ECO:0000256" key="1">
    <source>
        <dbReference type="ARBA" id="ARBA00022614"/>
    </source>
</evidence>
<protein>
    <submittedName>
        <fullName evidence="8">Adhesion molecule with Ig-like domain 3</fullName>
    </submittedName>
</protein>
<feature type="region of interest" description="Disordered" evidence="5">
    <location>
        <begin position="479"/>
        <end position="541"/>
    </location>
</feature>
<dbReference type="PROSITE" id="PS50835">
    <property type="entry name" value="IG_LIKE"/>
    <property type="match status" value="1"/>
</dbReference>
<evidence type="ECO:0000256" key="2">
    <source>
        <dbReference type="ARBA" id="ARBA00022729"/>
    </source>
</evidence>
<feature type="transmembrane region" description="Helical" evidence="6">
    <location>
        <begin position="20"/>
        <end position="42"/>
    </location>
</feature>
<feature type="compositionally biased region" description="Low complexity" evidence="5">
    <location>
        <begin position="528"/>
        <end position="541"/>
    </location>
</feature>
<dbReference type="SMART" id="SM00408">
    <property type="entry name" value="IGc2"/>
    <property type="match status" value="1"/>
</dbReference>
<dbReference type="InterPro" id="IPR003598">
    <property type="entry name" value="Ig_sub2"/>
</dbReference>
<sequence>MWCLCSDRSLSPDMSERCLWLDGSLSLVMMFLLVLIGLGNVVCATNVSITFGCPIVCICAGDVIVCDHQNLTLPYPWLPTIAVTLDLSHNSIDQLPDGWAVDLRHLKILNLRKNRLKRLNAFSLVGLNGLRLLDVSSNHLVSLDKDAFVGMQELEELLLYDNMLTSIEQDTLLALSSLDKLYLSHNQLQTFPFEVLTQNDLLQQLHILDLAANKIATLPVATLAELPPTLKDGLYLHGNPFLCDCRLYILFWLWHEWRLWSVIAHQRNYFCSLLLTQQHTLSADSANVSFTHLGFFAGDWNTMNCSSPGATATFLPAIAAEAGENIVLKCEARWSRHPEARRAWLTPSHRLLHVTGIRSVNASSMDLERLYVYTNGTLEISNVQINDSGSYTCVVLDGELQLNETLEINVTVTARSKKEGEVFNTAFTTLAACLISVILVLAYLYLTPCNCCCKQSEGDENGGNGEACGPCEGDVRPRNASSGHSSSLSATPHNSKSGMRENNLGDRLHAGGAPRGNERVFRPRSDSDSASSVFSDTPIMT</sequence>
<dbReference type="InterPro" id="IPR003591">
    <property type="entry name" value="Leu-rich_rpt_typical-subtyp"/>
</dbReference>
<keyword evidence="9" id="KW-1185">Reference proteome</keyword>
<keyword evidence="6" id="KW-1133">Transmembrane helix</keyword>
<dbReference type="InterPro" id="IPR007110">
    <property type="entry name" value="Ig-like_dom"/>
</dbReference>
<name>A0A8C4R9V2_EPTBU</name>
<dbReference type="AlphaFoldDB" id="A0A8C4R9V2"/>
<dbReference type="Gene3D" id="3.80.10.10">
    <property type="entry name" value="Ribonuclease Inhibitor"/>
    <property type="match status" value="1"/>
</dbReference>
<dbReference type="Pfam" id="PF13855">
    <property type="entry name" value="LRR_8"/>
    <property type="match status" value="1"/>
</dbReference>
<keyword evidence="2" id="KW-0732">Signal</keyword>
<keyword evidence="1" id="KW-0433">Leucine-rich repeat</keyword>
<organism evidence="8 9">
    <name type="scientific">Eptatretus burgeri</name>
    <name type="common">Inshore hagfish</name>
    <dbReference type="NCBI Taxonomy" id="7764"/>
    <lineage>
        <taxon>Eukaryota</taxon>
        <taxon>Metazoa</taxon>
        <taxon>Chordata</taxon>
        <taxon>Craniata</taxon>
        <taxon>Vertebrata</taxon>
        <taxon>Cyclostomata</taxon>
        <taxon>Myxini</taxon>
        <taxon>Myxiniformes</taxon>
        <taxon>Myxinidae</taxon>
        <taxon>Eptatretinae</taxon>
        <taxon>Eptatretus</taxon>
    </lineage>
</organism>
<evidence type="ECO:0000256" key="5">
    <source>
        <dbReference type="SAM" id="MobiDB-lite"/>
    </source>
</evidence>
<dbReference type="InterPro" id="IPR013783">
    <property type="entry name" value="Ig-like_fold"/>
</dbReference>
<dbReference type="OMA" id="LNTHMNC"/>
<reference evidence="8" key="2">
    <citation type="submission" date="2025-09" db="UniProtKB">
        <authorList>
            <consortium name="Ensembl"/>
        </authorList>
    </citation>
    <scope>IDENTIFICATION</scope>
</reference>
<keyword evidence="6" id="KW-0812">Transmembrane</keyword>